<dbReference type="Pfam" id="PF13356">
    <property type="entry name" value="Arm-DNA-bind_3"/>
    <property type="match status" value="1"/>
</dbReference>
<dbReference type="InterPro" id="IPR038488">
    <property type="entry name" value="Integrase_DNA-bd_sf"/>
</dbReference>
<comment type="caution">
    <text evidence="8">The sequence shown here is derived from an EMBL/GenBank/DDBJ whole genome shotgun (WGS) entry which is preliminary data.</text>
</comment>
<dbReference type="AlphaFoldDB" id="A0A3R1B849"/>
<dbReference type="InterPro" id="IPR053876">
    <property type="entry name" value="Phage_int_M"/>
</dbReference>
<dbReference type="PANTHER" id="PTHR30629">
    <property type="entry name" value="PROPHAGE INTEGRASE"/>
    <property type="match status" value="1"/>
</dbReference>
<name>A0A3R1B849_SALET</name>
<dbReference type="InterPro" id="IPR044068">
    <property type="entry name" value="CB"/>
</dbReference>
<dbReference type="PROSITE" id="PS51898">
    <property type="entry name" value="TYR_RECOMBINASE"/>
    <property type="match status" value="1"/>
</dbReference>
<proteinExistence type="inferred from homology"/>
<dbReference type="InterPro" id="IPR010998">
    <property type="entry name" value="Integrase_recombinase_N"/>
</dbReference>
<gene>
    <name evidence="8" type="ORF">D7N80_24895</name>
</gene>
<accession>A0A3R1B849</accession>
<dbReference type="GO" id="GO:0015074">
    <property type="term" value="P:DNA integration"/>
    <property type="evidence" value="ECO:0007669"/>
    <property type="project" value="UniProtKB-KW"/>
</dbReference>
<feature type="domain" description="Core-binding (CB)" evidence="7">
    <location>
        <begin position="103"/>
        <end position="184"/>
    </location>
</feature>
<evidence type="ECO:0000256" key="2">
    <source>
        <dbReference type="ARBA" id="ARBA00022908"/>
    </source>
</evidence>
<keyword evidence="3 5" id="KW-0238">DNA-binding</keyword>
<evidence type="ECO:0000259" key="6">
    <source>
        <dbReference type="PROSITE" id="PS51898"/>
    </source>
</evidence>
<keyword evidence="2" id="KW-0229">DNA integration</keyword>
<sequence>MKLTDVQIRNAKYDPDRRTPARLSDGNGLSVEIKKNKKVWRYDYLKPGNKTSKTKIIFGEYPTISLAEARRRLAEAKEQLANGINPAEEKQRQKRELKASIENTFGAIAWAWFNLKSSDWSDDYRDYIDRMFKRDVMPAFENRPITEITSTDVLTFLKEIEDRPAPELAKKTRQRMSEVFRYAKAVKVATEDPTSDLSPLMKKRESKHYPHLLERDLPAFLKAASNYGGELLTTASFRMLMLTGVRTIDIRKMEWSEINFDDETWFLSGEKRSKKGERKRSVTIALSKQSIDILKEVHKLSGKYKYVFPNRNDPNKIRSENTITKMIAEIGYKGRMTGHGFRHTLSTILNERGYNSDYIEMQLAHVDGNNIRGIYNHAAYLEGRREMMQWYADHIDSLEHDENVVYAAFGNGKQSGNK</sequence>
<dbReference type="Gene3D" id="3.30.160.390">
    <property type="entry name" value="Integrase, DNA-binding domain"/>
    <property type="match status" value="1"/>
</dbReference>
<evidence type="ECO:0000256" key="5">
    <source>
        <dbReference type="PROSITE-ProRule" id="PRU01248"/>
    </source>
</evidence>
<dbReference type="CDD" id="cd00801">
    <property type="entry name" value="INT_P4_C"/>
    <property type="match status" value="1"/>
</dbReference>
<dbReference type="InterPro" id="IPR025166">
    <property type="entry name" value="Integrase_DNA_bind_dom"/>
</dbReference>
<evidence type="ECO:0000256" key="3">
    <source>
        <dbReference type="ARBA" id="ARBA00023125"/>
    </source>
</evidence>
<dbReference type="GO" id="GO:0006310">
    <property type="term" value="P:DNA recombination"/>
    <property type="evidence" value="ECO:0007669"/>
    <property type="project" value="UniProtKB-KW"/>
</dbReference>
<dbReference type="Pfam" id="PF22022">
    <property type="entry name" value="Phage_int_M"/>
    <property type="match status" value="1"/>
</dbReference>
<dbReference type="PANTHER" id="PTHR30629:SF2">
    <property type="entry name" value="PROPHAGE INTEGRASE INTS-RELATED"/>
    <property type="match status" value="1"/>
</dbReference>
<dbReference type="InterPro" id="IPR011010">
    <property type="entry name" value="DNA_brk_join_enz"/>
</dbReference>
<protein>
    <submittedName>
        <fullName evidence="8">DUF4102 domain-containing protein</fullName>
    </submittedName>
</protein>
<dbReference type="InterPro" id="IPR013762">
    <property type="entry name" value="Integrase-like_cat_sf"/>
</dbReference>
<evidence type="ECO:0000313" key="8">
    <source>
        <dbReference type="EMBL" id="MML56460.1"/>
    </source>
</evidence>
<comment type="similarity">
    <text evidence="1">Belongs to the 'phage' integrase family.</text>
</comment>
<organism evidence="8">
    <name type="scientific">Salmonella enterica I</name>
    <dbReference type="NCBI Taxonomy" id="59201"/>
    <lineage>
        <taxon>Bacteria</taxon>
        <taxon>Pseudomonadati</taxon>
        <taxon>Pseudomonadota</taxon>
        <taxon>Gammaproteobacteria</taxon>
        <taxon>Enterobacterales</taxon>
        <taxon>Enterobacteriaceae</taxon>
        <taxon>Salmonella</taxon>
    </lineage>
</organism>
<dbReference type="PROSITE" id="PS51900">
    <property type="entry name" value="CB"/>
    <property type="match status" value="1"/>
</dbReference>
<evidence type="ECO:0000259" key="7">
    <source>
        <dbReference type="PROSITE" id="PS51900"/>
    </source>
</evidence>
<dbReference type="Gene3D" id="1.10.150.130">
    <property type="match status" value="1"/>
</dbReference>
<dbReference type="Gene3D" id="1.10.443.10">
    <property type="entry name" value="Intergrase catalytic core"/>
    <property type="match status" value="1"/>
</dbReference>
<keyword evidence="4" id="KW-0233">DNA recombination</keyword>
<feature type="domain" description="Tyr recombinase" evidence="6">
    <location>
        <begin position="207"/>
        <end position="388"/>
    </location>
</feature>
<evidence type="ECO:0000256" key="1">
    <source>
        <dbReference type="ARBA" id="ARBA00008857"/>
    </source>
</evidence>
<dbReference type="Proteomes" id="UP000885348">
    <property type="component" value="Unassembled WGS sequence"/>
</dbReference>
<dbReference type="InterPro" id="IPR002104">
    <property type="entry name" value="Integrase_catalytic"/>
</dbReference>
<dbReference type="InterPro" id="IPR050808">
    <property type="entry name" value="Phage_Integrase"/>
</dbReference>
<dbReference type="GO" id="GO:0003677">
    <property type="term" value="F:DNA binding"/>
    <property type="evidence" value="ECO:0007669"/>
    <property type="project" value="UniProtKB-UniRule"/>
</dbReference>
<dbReference type="EMBL" id="RVVJ01000042">
    <property type="protein sequence ID" value="MML56460.1"/>
    <property type="molecule type" value="Genomic_DNA"/>
</dbReference>
<dbReference type="Pfam" id="PF00589">
    <property type="entry name" value="Phage_integrase"/>
    <property type="match status" value="1"/>
</dbReference>
<dbReference type="SUPFAM" id="SSF56349">
    <property type="entry name" value="DNA breaking-rejoining enzymes"/>
    <property type="match status" value="1"/>
</dbReference>
<evidence type="ECO:0000256" key="4">
    <source>
        <dbReference type="ARBA" id="ARBA00023172"/>
    </source>
</evidence>
<reference evidence="8" key="1">
    <citation type="submission" date="2018-09" db="EMBL/GenBank/DDBJ databases">
        <authorList>
            <person name="Ashton P.M."/>
            <person name="Dallman T."/>
            <person name="Nair S."/>
            <person name="De Pinna E."/>
            <person name="Peters T."/>
            <person name="Grant K."/>
        </authorList>
    </citation>
    <scope>NUCLEOTIDE SEQUENCE [LARGE SCALE GENOMIC DNA]</scope>
    <source>
        <strain evidence="8">598938</strain>
    </source>
</reference>